<evidence type="ECO:0000313" key="2">
    <source>
        <dbReference type="Proteomes" id="UP000001514"/>
    </source>
</evidence>
<sequence length="170" mass="19323">MAKTQFRVKRFFVRESLSPRLHTMSLYSKMPSKRPLTSHGTCGIVNRPSDHNSAVQRLPGAQDFPQIDLKSILPFIRYTYTYIFFTSYSGRVIGKSKGLNVDLKSTGSDLVKFTGRESTISSMTIAFTRKISLLMLMQTMFASKKWSNTTTKPKLLADANNLWASQRLEQ</sequence>
<dbReference type="Gramene" id="EFJ32634">
    <property type="protein sequence ID" value="EFJ32634"/>
    <property type="gene ID" value="SELMODRAFT_407649"/>
</dbReference>
<reference evidence="1 2" key="1">
    <citation type="journal article" date="2011" name="Science">
        <title>The Selaginella genome identifies genetic changes associated with the evolution of vascular plants.</title>
        <authorList>
            <person name="Banks J.A."/>
            <person name="Nishiyama T."/>
            <person name="Hasebe M."/>
            <person name="Bowman J.L."/>
            <person name="Gribskov M."/>
            <person name="dePamphilis C."/>
            <person name="Albert V.A."/>
            <person name="Aono N."/>
            <person name="Aoyama T."/>
            <person name="Ambrose B.A."/>
            <person name="Ashton N.W."/>
            <person name="Axtell M.J."/>
            <person name="Barker E."/>
            <person name="Barker M.S."/>
            <person name="Bennetzen J.L."/>
            <person name="Bonawitz N.D."/>
            <person name="Chapple C."/>
            <person name="Cheng C."/>
            <person name="Correa L.G."/>
            <person name="Dacre M."/>
            <person name="DeBarry J."/>
            <person name="Dreyer I."/>
            <person name="Elias M."/>
            <person name="Engstrom E.M."/>
            <person name="Estelle M."/>
            <person name="Feng L."/>
            <person name="Finet C."/>
            <person name="Floyd S.K."/>
            <person name="Frommer W.B."/>
            <person name="Fujita T."/>
            <person name="Gramzow L."/>
            <person name="Gutensohn M."/>
            <person name="Harholt J."/>
            <person name="Hattori M."/>
            <person name="Heyl A."/>
            <person name="Hirai T."/>
            <person name="Hiwatashi Y."/>
            <person name="Ishikawa M."/>
            <person name="Iwata M."/>
            <person name="Karol K.G."/>
            <person name="Koehler B."/>
            <person name="Kolukisaoglu U."/>
            <person name="Kubo M."/>
            <person name="Kurata T."/>
            <person name="Lalonde S."/>
            <person name="Li K."/>
            <person name="Li Y."/>
            <person name="Litt A."/>
            <person name="Lyons E."/>
            <person name="Manning G."/>
            <person name="Maruyama T."/>
            <person name="Michael T.P."/>
            <person name="Mikami K."/>
            <person name="Miyazaki S."/>
            <person name="Morinaga S."/>
            <person name="Murata T."/>
            <person name="Mueller-Roeber B."/>
            <person name="Nelson D.R."/>
            <person name="Obara M."/>
            <person name="Oguri Y."/>
            <person name="Olmstead R.G."/>
            <person name="Onodera N."/>
            <person name="Petersen B.L."/>
            <person name="Pils B."/>
            <person name="Prigge M."/>
            <person name="Rensing S.A."/>
            <person name="Riano-Pachon D.M."/>
            <person name="Roberts A.W."/>
            <person name="Sato Y."/>
            <person name="Scheller H.V."/>
            <person name="Schulz B."/>
            <person name="Schulz C."/>
            <person name="Shakirov E.V."/>
            <person name="Shibagaki N."/>
            <person name="Shinohara N."/>
            <person name="Shippen D.E."/>
            <person name="Soerensen I."/>
            <person name="Sotooka R."/>
            <person name="Sugimoto N."/>
            <person name="Sugita M."/>
            <person name="Sumikawa N."/>
            <person name="Tanurdzic M."/>
            <person name="Theissen G."/>
            <person name="Ulvskov P."/>
            <person name="Wakazuki S."/>
            <person name="Weng J.K."/>
            <person name="Willats W.W."/>
            <person name="Wipf D."/>
            <person name="Wolf P.G."/>
            <person name="Yang L."/>
            <person name="Zimmer A.D."/>
            <person name="Zhu Q."/>
            <person name="Mitros T."/>
            <person name="Hellsten U."/>
            <person name="Loque D."/>
            <person name="Otillar R."/>
            <person name="Salamov A."/>
            <person name="Schmutz J."/>
            <person name="Shapiro H."/>
            <person name="Lindquist E."/>
            <person name="Lucas S."/>
            <person name="Rokhsar D."/>
            <person name="Grigoriev I.V."/>
        </authorList>
    </citation>
    <scope>NUCLEOTIDE SEQUENCE [LARGE SCALE GENOMIC DNA]</scope>
</reference>
<proteinExistence type="predicted"/>
<accession>D8R6A4</accession>
<evidence type="ECO:0000313" key="1">
    <source>
        <dbReference type="EMBL" id="EFJ32634.1"/>
    </source>
</evidence>
<name>D8R6A4_SELML</name>
<keyword evidence="2" id="KW-1185">Reference proteome</keyword>
<dbReference type="AlphaFoldDB" id="D8R6A4"/>
<dbReference type="HOGENOM" id="CLU_1573320_0_0_1"/>
<gene>
    <name evidence="1" type="ORF">SELMODRAFT_407649</name>
</gene>
<organism evidence="2">
    <name type="scientific">Selaginella moellendorffii</name>
    <name type="common">Spikemoss</name>
    <dbReference type="NCBI Taxonomy" id="88036"/>
    <lineage>
        <taxon>Eukaryota</taxon>
        <taxon>Viridiplantae</taxon>
        <taxon>Streptophyta</taxon>
        <taxon>Embryophyta</taxon>
        <taxon>Tracheophyta</taxon>
        <taxon>Lycopodiopsida</taxon>
        <taxon>Selaginellales</taxon>
        <taxon>Selaginellaceae</taxon>
        <taxon>Selaginella</taxon>
    </lineage>
</organism>
<dbReference type="KEGG" id="smo:SELMODRAFT_407649"/>
<protein>
    <submittedName>
        <fullName evidence="1">Uncharacterized protein</fullName>
    </submittedName>
</protein>
<dbReference type="InParanoid" id="D8R6A4"/>
<dbReference type="Proteomes" id="UP000001514">
    <property type="component" value="Unassembled WGS sequence"/>
</dbReference>
<dbReference type="EMBL" id="GL377572">
    <property type="protein sequence ID" value="EFJ32634.1"/>
    <property type="molecule type" value="Genomic_DNA"/>
</dbReference>